<sequence length="174" mass="19440">MSGRYHHGDLPQDKILEFLAEWRSQEHVKTKKGAKRGELAQIRSALRAAYPGWQVNLKMLAAALHSVPEWAESTEKLCEERNEKLEMRRERNAARKARAAMSQEAAEAAGTDNVKAKHDRKARRLVGSSKRRADEALLRAKLGSGELNRKDQGQIAQALGHSHFSTADCFSRGG</sequence>
<proteinExistence type="predicted"/>
<name>A0ACC1SMR9_9APHY</name>
<keyword evidence="2" id="KW-1185">Reference proteome</keyword>
<evidence type="ECO:0000313" key="2">
    <source>
        <dbReference type="Proteomes" id="UP001148662"/>
    </source>
</evidence>
<dbReference type="Proteomes" id="UP001148662">
    <property type="component" value="Unassembled WGS sequence"/>
</dbReference>
<gene>
    <name evidence="1" type="ORF">NM688_g5909</name>
</gene>
<accession>A0ACC1SMR9</accession>
<evidence type="ECO:0000313" key="1">
    <source>
        <dbReference type="EMBL" id="KAJ3543025.1"/>
    </source>
</evidence>
<protein>
    <submittedName>
        <fullName evidence="1">Uncharacterized protein</fullName>
    </submittedName>
</protein>
<reference evidence="1" key="1">
    <citation type="submission" date="2022-07" db="EMBL/GenBank/DDBJ databases">
        <title>Genome Sequence of Phlebia brevispora.</title>
        <authorList>
            <person name="Buettner E."/>
        </authorList>
    </citation>
    <scope>NUCLEOTIDE SEQUENCE</scope>
    <source>
        <strain evidence="1">MPL23</strain>
    </source>
</reference>
<dbReference type="EMBL" id="JANHOG010001141">
    <property type="protein sequence ID" value="KAJ3543025.1"/>
    <property type="molecule type" value="Genomic_DNA"/>
</dbReference>
<comment type="caution">
    <text evidence="1">The sequence shown here is derived from an EMBL/GenBank/DDBJ whole genome shotgun (WGS) entry which is preliminary data.</text>
</comment>
<organism evidence="1 2">
    <name type="scientific">Phlebia brevispora</name>
    <dbReference type="NCBI Taxonomy" id="194682"/>
    <lineage>
        <taxon>Eukaryota</taxon>
        <taxon>Fungi</taxon>
        <taxon>Dikarya</taxon>
        <taxon>Basidiomycota</taxon>
        <taxon>Agaricomycotina</taxon>
        <taxon>Agaricomycetes</taxon>
        <taxon>Polyporales</taxon>
        <taxon>Meruliaceae</taxon>
        <taxon>Phlebia</taxon>
    </lineage>
</organism>